<name>B8J630_ANAD2</name>
<keyword evidence="1" id="KW-0472">Membrane</keyword>
<evidence type="ECO:0000313" key="2">
    <source>
        <dbReference type="EMBL" id="ACL66925.1"/>
    </source>
</evidence>
<proteinExistence type="predicted"/>
<organism evidence="2 3">
    <name type="scientific">Anaeromyxobacter dehalogenans (strain ATCC BAA-258 / DSM 21875 / 2CP-1)</name>
    <dbReference type="NCBI Taxonomy" id="455488"/>
    <lineage>
        <taxon>Bacteria</taxon>
        <taxon>Pseudomonadati</taxon>
        <taxon>Myxococcota</taxon>
        <taxon>Myxococcia</taxon>
        <taxon>Myxococcales</taxon>
        <taxon>Cystobacterineae</taxon>
        <taxon>Anaeromyxobacteraceae</taxon>
        <taxon>Anaeromyxobacter</taxon>
    </lineage>
</organism>
<keyword evidence="1" id="KW-0812">Transmembrane</keyword>
<sequence length="89" mass="9002">MNRTVSLALWAGTLTGVGLCGAATLAYALDLEVASHLARLGVIALFITPPLRLAVAAGGFFSVGERRFGAASTVVLVALLAAAVHAALR</sequence>
<gene>
    <name evidence="2" type="ordered locus">A2cp1_3595</name>
</gene>
<dbReference type="RefSeq" id="WP_012527509.1">
    <property type="nucleotide sequence ID" value="NC_011891.1"/>
</dbReference>
<keyword evidence="1" id="KW-1133">Transmembrane helix</keyword>
<feature type="transmembrane region" description="Helical" evidence="1">
    <location>
        <begin position="68"/>
        <end position="88"/>
    </location>
</feature>
<dbReference type="EMBL" id="CP001359">
    <property type="protein sequence ID" value="ACL66925.1"/>
    <property type="molecule type" value="Genomic_DNA"/>
</dbReference>
<dbReference type="HOGENOM" id="CLU_2448186_0_0_7"/>
<evidence type="ECO:0000256" key="1">
    <source>
        <dbReference type="SAM" id="Phobius"/>
    </source>
</evidence>
<keyword evidence="3" id="KW-1185">Reference proteome</keyword>
<evidence type="ECO:0000313" key="3">
    <source>
        <dbReference type="Proteomes" id="UP000007089"/>
    </source>
</evidence>
<dbReference type="AlphaFoldDB" id="B8J630"/>
<accession>B8J630</accession>
<dbReference type="KEGG" id="acp:A2cp1_3595"/>
<reference evidence="2" key="1">
    <citation type="submission" date="2009-01" db="EMBL/GenBank/DDBJ databases">
        <title>Complete sequence of Anaeromyxobacter dehalogenans 2CP-1.</title>
        <authorList>
            <consortium name="US DOE Joint Genome Institute"/>
            <person name="Lucas S."/>
            <person name="Copeland A."/>
            <person name="Lapidus A."/>
            <person name="Glavina del Rio T."/>
            <person name="Dalin E."/>
            <person name="Tice H."/>
            <person name="Bruce D."/>
            <person name="Goodwin L."/>
            <person name="Pitluck S."/>
            <person name="Saunders E."/>
            <person name="Brettin T."/>
            <person name="Detter J.C."/>
            <person name="Han C."/>
            <person name="Larimer F."/>
            <person name="Land M."/>
            <person name="Hauser L."/>
            <person name="Kyrpides N."/>
            <person name="Ovchinnikova G."/>
            <person name="Beliaev A.S."/>
            <person name="Richardson P."/>
        </authorList>
    </citation>
    <scope>NUCLEOTIDE SEQUENCE</scope>
    <source>
        <strain evidence="2">2CP-1</strain>
    </source>
</reference>
<dbReference type="Proteomes" id="UP000007089">
    <property type="component" value="Chromosome"/>
</dbReference>
<feature type="transmembrane region" description="Helical" evidence="1">
    <location>
        <begin position="38"/>
        <end position="61"/>
    </location>
</feature>
<protein>
    <submittedName>
        <fullName evidence="2">High-affinity nickel-transporter</fullName>
    </submittedName>
</protein>